<comment type="caution">
    <text evidence="1">The sequence shown here is derived from an EMBL/GenBank/DDBJ whole genome shotgun (WGS) entry which is preliminary data.</text>
</comment>
<protein>
    <submittedName>
        <fullName evidence="1">Uncharacterized protein</fullName>
    </submittedName>
</protein>
<dbReference type="Proteomes" id="UP000623440">
    <property type="component" value="Unassembled WGS sequence"/>
</dbReference>
<organism evidence="1 2">
    <name type="scientific">Nostoc flagelliforme FACHB-838</name>
    <dbReference type="NCBI Taxonomy" id="2692904"/>
    <lineage>
        <taxon>Bacteria</taxon>
        <taxon>Bacillati</taxon>
        <taxon>Cyanobacteriota</taxon>
        <taxon>Cyanophyceae</taxon>
        <taxon>Nostocales</taxon>
        <taxon>Nostocaceae</taxon>
        <taxon>Nostoc</taxon>
    </lineage>
</organism>
<accession>A0ABR8E1Q2</accession>
<dbReference type="InterPro" id="IPR028994">
    <property type="entry name" value="Integrin_alpha_N"/>
</dbReference>
<dbReference type="RefSeq" id="WP_190946461.1">
    <property type="nucleotide sequence ID" value="NZ_JACJSI010000308.1"/>
</dbReference>
<reference evidence="1 2" key="1">
    <citation type="journal article" date="2020" name="ISME J.">
        <title>Comparative genomics reveals insights into cyanobacterial evolution and habitat adaptation.</title>
        <authorList>
            <person name="Chen M.Y."/>
            <person name="Teng W.K."/>
            <person name="Zhao L."/>
            <person name="Hu C.X."/>
            <person name="Zhou Y.K."/>
            <person name="Han B.P."/>
            <person name="Song L.R."/>
            <person name="Shu W.S."/>
        </authorList>
    </citation>
    <scope>NUCLEOTIDE SEQUENCE [LARGE SCALE GENOMIC DNA]</scope>
    <source>
        <strain evidence="1 2">FACHB-838</strain>
    </source>
</reference>
<gene>
    <name evidence="1" type="ORF">H6G97_42300</name>
</gene>
<dbReference type="SUPFAM" id="SSF69318">
    <property type="entry name" value="Integrin alpha N-terminal domain"/>
    <property type="match status" value="1"/>
</dbReference>
<sequence>MVRIVTDLVGDFRNNTQYLTGDVNGDGAADLIEVWQNGAVYSSTSFLNNGQGLFSTGVVTDLVGDFRDNTQYLTGDVNGDGAADLIEVWQNGAVYSSTSFLNNGQGLFSTGVVTDLVGDFRDNTQYLTGDVNGDGAADLIEVWQNGAVYSSTSFLNNGQGLFSTGVVTDLSVILEITHST</sequence>
<name>A0ABR8E1Q2_9NOSO</name>
<proteinExistence type="predicted"/>
<evidence type="ECO:0000313" key="2">
    <source>
        <dbReference type="Proteomes" id="UP000623440"/>
    </source>
</evidence>
<dbReference type="Gene3D" id="2.40.128.340">
    <property type="match status" value="1"/>
</dbReference>
<keyword evidence="2" id="KW-1185">Reference proteome</keyword>
<dbReference type="EMBL" id="JACJSI010000308">
    <property type="protein sequence ID" value="MBD2535652.1"/>
    <property type="molecule type" value="Genomic_DNA"/>
</dbReference>
<evidence type="ECO:0000313" key="1">
    <source>
        <dbReference type="EMBL" id="MBD2535652.1"/>
    </source>
</evidence>